<keyword evidence="5" id="KW-0472">Membrane</keyword>
<dbReference type="GO" id="GO:0016042">
    <property type="term" value="P:lipid catabolic process"/>
    <property type="evidence" value="ECO:0007669"/>
    <property type="project" value="UniProtKB-UniRule"/>
</dbReference>
<dbReference type="EMBL" id="NIVS01000019">
    <property type="protein sequence ID" value="OWQ54287.1"/>
    <property type="molecule type" value="Genomic_DNA"/>
</dbReference>
<evidence type="ECO:0000256" key="3">
    <source>
        <dbReference type="ARBA" id="ARBA00022963"/>
    </source>
</evidence>
<dbReference type="OrthoDB" id="5290098at2"/>
<keyword evidence="3 6" id="KW-0442">Lipid degradation</keyword>
<dbReference type="PANTHER" id="PTHR14226">
    <property type="entry name" value="NEUROPATHY TARGET ESTERASE/SWISS CHEESE D.MELANOGASTER"/>
    <property type="match status" value="1"/>
</dbReference>
<feature type="short sequence motif" description="DGA/G" evidence="6">
    <location>
        <begin position="243"/>
        <end position="245"/>
    </location>
</feature>
<dbReference type="Gene3D" id="3.40.1090.10">
    <property type="entry name" value="Cytosolic phospholipase A2 catalytic domain"/>
    <property type="match status" value="2"/>
</dbReference>
<feature type="signal peptide" evidence="7">
    <location>
        <begin position="1"/>
        <end position="28"/>
    </location>
</feature>
<evidence type="ECO:0000259" key="8">
    <source>
        <dbReference type="PROSITE" id="PS51635"/>
    </source>
</evidence>
<feature type="active site" description="Proton acceptor" evidence="6">
    <location>
        <position position="243"/>
    </location>
</feature>
<dbReference type="InterPro" id="IPR000184">
    <property type="entry name" value="Bac_surfAg_D15"/>
</dbReference>
<dbReference type="GO" id="GO:0016787">
    <property type="term" value="F:hydrolase activity"/>
    <property type="evidence" value="ECO:0007669"/>
    <property type="project" value="UniProtKB-UniRule"/>
</dbReference>
<protein>
    <submittedName>
        <fullName evidence="9">Patatin</fullName>
    </submittedName>
</protein>
<gene>
    <name evidence="9" type="ORF">CEE60_07750</name>
</gene>
<feature type="short sequence motif" description="GXGXXG" evidence="6">
    <location>
        <begin position="66"/>
        <end position="71"/>
    </location>
</feature>
<dbReference type="PROSITE" id="PS51635">
    <property type="entry name" value="PNPLA"/>
    <property type="match status" value="1"/>
</dbReference>
<proteinExistence type="predicted"/>
<comment type="subcellular location">
    <subcellularLocation>
        <location evidence="1">Membrane</location>
    </subcellularLocation>
</comment>
<evidence type="ECO:0000256" key="7">
    <source>
        <dbReference type="SAM" id="SignalP"/>
    </source>
</evidence>
<organism evidence="9 10">
    <name type="scientific">Stenotrophomonas maltophilia</name>
    <name type="common">Pseudomonas maltophilia</name>
    <name type="synonym">Xanthomonas maltophilia</name>
    <dbReference type="NCBI Taxonomy" id="40324"/>
    <lineage>
        <taxon>Bacteria</taxon>
        <taxon>Pseudomonadati</taxon>
        <taxon>Pseudomonadota</taxon>
        <taxon>Gammaproteobacteria</taxon>
        <taxon>Lysobacterales</taxon>
        <taxon>Lysobacteraceae</taxon>
        <taxon>Stenotrophomonas</taxon>
        <taxon>Stenotrophomonas maltophilia group</taxon>
    </lineage>
</organism>
<dbReference type="AlphaFoldDB" id="A0A246HN96"/>
<evidence type="ECO:0000256" key="4">
    <source>
        <dbReference type="ARBA" id="ARBA00023098"/>
    </source>
</evidence>
<reference evidence="9 10" key="1">
    <citation type="submission" date="2017-06" db="EMBL/GenBank/DDBJ databases">
        <authorList>
            <person name="Kim H.J."/>
            <person name="Triplett B.A."/>
        </authorList>
    </citation>
    <scope>NUCLEOTIDE SEQUENCE [LARGE SCALE GENOMIC DNA]</scope>
    <source>
        <strain evidence="9 10">13146</strain>
    </source>
</reference>
<dbReference type="GO" id="GO:0019867">
    <property type="term" value="C:outer membrane"/>
    <property type="evidence" value="ECO:0007669"/>
    <property type="project" value="InterPro"/>
</dbReference>
<comment type="caution">
    <text evidence="9">The sequence shown here is derived from an EMBL/GenBank/DDBJ whole genome shotgun (WGS) entry which is preliminary data.</text>
</comment>
<evidence type="ECO:0000313" key="10">
    <source>
        <dbReference type="Proteomes" id="UP000198157"/>
    </source>
</evidence>
<dbReference type="CDD" id="cd07205">
    <property type="entry name" value="Pat_PNPLA6_PNPLA7_NTE1_like"/>
    <property type="match status" value="1"/>
</dbReference>
<dbReference type="InterPro" id="IPR002641">
    <property type="entry name" value="PNPLA_dom"/>
</dbReference>
<dbReference type="InterPro" id="IPR050301">
    <property type="entry name" value="NTE"/>
</dbReference>
<evidence type="ECO:0000256" key="5">
    <source>
        <dbReference type="ARBA" id="ARBA00023136"/>
    </source>
</evidence>
<dbReference type="SUPFAM" id="SSF52151">
    <property type="entry name" value="FabD/lysophospholipase-like"/>
    <property type="match status" value="1"/>
</dbReference>
<evidence type="ECO:0000256" key="2">
    <source>
        <dbReference type="ARBA" id="ARBA00022801"/>
    </source>
</evidence>
<dbReference type="Gene3D" id="2.40.160.50">
    <property type="entry name" value="membrane protein fhac: a member of the omp85/tpsb transporter family"/>
    <property type="match status" value="1"/>
</dbReference>
<dbReference type="Pfam" id="PF01103">
    <property type="entry name" value="Omp85"/>
    <property type="match status" value="1"/>
</dbReference>
<sequence>MALIGHRHRLPRAASLLLAGVWATGALAPLQAAEPVTPAGVAGEGSHCGVRGPGDTRPRIGLALGGGGARGIAHVRILKQLEALNIPVDCIAGTSAGALVGALYASGSTPEQIEQVVLSTEWLSLFTDTLPRRDRSLRRKADDYAQLAPIGIGLGGEGKAVALAGGVSEGEKLIALFESATGGSRVSGRFDDLPIPFRAVATDINTGQPVVLAEGNLPMAMRASMSLPGIFRPVVIDGHVLLDGGLSNQVPIDVVRAMGADRVIAVDVGTPLKPLDRDASLVDVISQLSGFLTTRSAQAQLDSLGTQDLLISPDLTGKVATGDFDKAPEALRIGQLAAEQAAPALRAFAQPPQVYTQLAAQRVQRERPVGTARIEFVEVDNHTGYADALLLGYLPVRIGEPLDIKGMQAGVLRAYGMGTLASINYEVREREGRTGVFVSAYPKPNGPIYLEAGLSLSNDLEGNHESNLRAGLLFSPLSPYGAEARIALQLGSEPGLTGQYYRPFDLHNRYAFQVGGGFQTRSFNLYDEAGDKIARYRVRRTGGTLALVRNVSNVLALSVGVERYTGNAEVEVGDPTIPRVNFDEGAWIAQATLDDIDSVYFPRDGYLVNAGTYQSSPALGADARFGQLDLDAVAARSFGRHALQLGLRYHVTSSGTAPVQNLYRLGGRWRLAGFQHNQLTGQDYALGFTGYTYELGKLLGRSAQVGGTLEYGNAWQRRSEMSLSDGIWNGSVFLGFDSWIGPLIFGMGFREGGENVLFIELGQSL</sequence>
<dbReference type="Proteomes" id="UP000198157">
    <property type="component" value="Unassembled WGS sequence"/>
</dbReference>
<name>A0A246HN96_STEMA</name>
<feature type="short sequence motif" description="GXSXG" evidence="6">
    <location>
        <begin position="93"/>
        <end position="97"/>
    </location>
</feature>
<accession>A0A246HN96</accession>
<feature type="chain" id="PRO_5012015289" evidence="7">
    <location>
        <begin position="29"/>
        <end position="765"/>
    </location>
</feature>
<feature type="domain" description="PNPLA" evidence="8">
    <location>
        <begin position="62"/>
        <end position="256"/>
    </location>
</feature>
<feature type="active site" description="Nucleophile" evidence="6">
    <location>
        <position position="95"/>
    </location>
</feature>
<keyword evidence="2 6" id="KW-0378">Hydrolase</keyword>
<keyword evidence="4 6" id="KW-0443">Lipid metabolism</keyword>
<keyword evidence="7" id="KW-0732">Signal</keyword>
<dbReference type="Pfam" id="PF01734">
    <property type="entry name" value="Patatin"/>
    <property type="match status" value="1"/>
</dbReference>
<evidence type="ECO:0000313" key="9">
    <source>
        <dbReference type="EMBL" id="OWQ54287.1"/>
    </source>
</evidence>
<evidence type="ECO:0000256" key="6">
    <source>
        <dbReference type="PROSITE-ProRule" id="PRU01161"/>
    </source>
</evidence>
<evidence type="ECO:0000256" key="1">
    <source>
        <dbReference type="ARBA" id="ARBA00004370"/>
    </source>
</evidence>
<dbReference type="InterPro" id="IPR016035">
    <property type="entry name" value="Acyl_Trfase/lysoPLipase"/>
</dbReference>
<dbReference type="PANTHER" id="PTHR14226:SF29">
    <property type="entry name" value="NEUROPATHY TARGET ESTERASE SWS"/>
    <property type="match status" value="1"/>
</dbReference>